<dbReference type="InterPro" id="IPR036179">
    <property type="entry name" value="Ig-like_dom_sf"/>
</dbReference>
<dbReference type="InterPro" id="IPR013106">
    <property type="entry name" value="Ig_V-set"/>
</dbReference>
<evidence type="ECO:0000259" key="5">
    <source>
        <dbReference type="PROSITE" id="PS50835"/>
    </source>
</evidence>
<gene>
    <name evidence="6" type="ORF">U0070_002122</name>
</gene>
<evidence type="ECO:0000313" key="7">
    <source>
        <dbReference type="Proteomes" id="UP001488838"/>
    </source>
</evidence>
<keyword evidence="4" id="KW-1280">Immunoglobulin</keyword>
<comment type="caution">
    <text evidence="6">The sequence shown here is derived from an EMBL/GenBank/DDBJ whole genome shotgun (WGS) entry which is preliminary data.</text>
</comment>
<keyword evidence="1" id="KW-0391">Immunity</keyword>
<dbReference type="InterPro" id="IPR007110">
    <property type="entry name" value="Ig-like_dom"/>
</dbReference>
<feature type="domain" description="Ig-like" evidence="5">
    <location>
        <begin position="177"/>
        <end position="264"/>
    </location>
</feature>
<dbReference type="InterPro" id="IPR050150">
    <property type="entry name" value="IgV_Light_Chain"/>
</dbReference>
<dbReference type="GO" id="GO:0005886">
    <property type="term" value="C:plasma membrane"/>
    <property type="evidence" value="ECO:0007669"/>
    <property type="project" value="UniProtKB-ARBA"/>
</dbReference>
<name>A0AAW0H1A8_MYOGA</name>
<dbReference type="SUPFAM" id="SSF48726">
    <property type="entry name" value="Immunoglobulin"/>
    <property type="match status" value="1"/>
</dbReference>
<dbReference type="InterPro" id="IPR013783">
    <property type="entry name" value="Ig-like_fold"/>
</dbReference>
<dbReference type="GO" id="GO:0002250">
    <property type="term" value="P:adaptive immune response"/>
    <property type="evidence" value="ECO:0007669"/>
    <property type="project" value="UniProtKB-KW"/>
</dbReference>
<dbReference type="FunFam" id="2.60.40.10:FF:000212">
    <property type="entry name" value="Immunoglobulin kappa chain variable 12-38"/>
    <property type="match status" value="1"/>
</dbReference>
<protein>
    <recommendedName>
        <fullName evidence="5">Ig-like domain-containing protein</fullName>
    </recommendedName>
</protein>
<dbReference type="AlphaFoldDB" id="A0AAW0H1A8"/>
<evidence type="ECO:0000256" key="4">
    <source>
        <dbReference type="ARBA" id="ARBA00043265"/>
    </source>
</evidence>
<organism evidence="6 7">
    <name type="scientific">Myodes glareolus</name>
    <name type="common">Bank vole</name>
    <name type="synonym">Clethrionomys glareolus</name>
    <dbReference type="NCBI Taxonomy" id="447135"/>
    <lineage>
        <taxon>Eukaryota</taxon>
        <taxon>Metazoa</taxon>
        <taxon>Chordata</taxon>
        <taxon>Craniata</taxon>
        <taxon>Vertebrata</taxon>
        <taxon>Euteleostomi</taxon>
        <taxon>Mammalia</taxon>
        <taxon>Eutheria</taxon>
        <taxon>Euarchontoglires</taxon>
        <taxon>Glires</taxon>
        <taxon>Rodentia</taxon>
        <taxon>Myomorpha</taxon>
        <taxon>Muroidea</taxon>
        <taxon>Cricetidae</taxon>
        <taxon>Arvicolinae</taxon>
        <taxon>Myodes</taxon>
    </lineage>
</organism>
<accession>A0AAW0H1A8</accession>
<dbReference type="PROSITE" id="PS50835">
    <property type="entry name" value="IG_LIKE"/>
    <property type="match status" value="1"/>
</dbReference>
<dbReference type="Gene3D" id="2.60.40.10">
    <property type="entry name" value="Immunoglobulins"/>
    <property type="match status" value="1"/>
</dbReference>
<evidence type="ECO:0000256" key="2">
    <source>
        <dbReference type="ARBA" id="ARBA00023130"/>
    </source>
</evidence>
<evidence type="ECO:0000313" key="6">
    <source>
        <dbReference type="EMBL" id="KAK7796075.1"/>
    </source>
</evidence>
<keyword evidence="3" id="KW-1015">Disulfide bond</keyword>
<dbReference type="PANTHER" id="PTHR23267">
    <property type="entry name" value="IMMUNOGLOBULIN LIGHT CHAIN"/>
    <property type="match status" value="1"/>
</dbReference>
<dbReference type="Proteomes" id="UP001488838">
    <property type="component" value="Unassembled WGS sequence"/>
</dbReference>
<dbReference type="GO" id="GO:0005576">
    <property type="term" value="C:extracellular region"/>
    <property type="evidence" value="ECO:0007669"/>
    <property type="project" value="UniProtKB-ARBA"/>
</dbReference>
<keyword evidence="2" id="KW-1064">Adaptive immunity</keyword>
<dbReference type="Pfam" id="PF07686">
    <property type="entry name" value="V-set"/>
    <property type="match status" value="1"/>
</dbReference>
<dbReference type="SMART" id="SM00409">
    <property type="entry name" value="IG"/>
    <property type="match status" value="1"/>
</dbReference>
<dbReference type="SMART" id="SM00406">
    <property type="entry name" value="IGv"/>
    <property type="match status" value="1"/>
</dbReference>
<evidence type="ECO:0000256" key="3">
    <source>
        <dbReference type="ARBA" id="ARBA00023157"/>
    </source>
</evidence>
<dbReference type="GO" id="GO:0019814">
    <property type="term" value="C:immunoglobulin complex"/>
    <property type="evidence" value="ECO:0007669"/>
    <property type="project" value="UniProtKB-KW"/>
</dbReference>
<dbReference type="EMBL" id="JBBHLL010001461">
    <property type="protein sequence ID" value="KAK7796075.1"/>
    <property type="molecule type" value="Genomic_DNA"/>
</dbReference>
<evidence type="ECO:0000256" key="1">
    <source>
        <dbReference type="ARBA" id="ARBA00022859"/>
    </source>
</evidence>
<keyword evidence="7" id="KW-1185">Reference proteome</keyword>
<sequence>MHFDATIESSGIYRGPTPTDPGLAALGSADGRQVAASRRVLLETLGHGHPGCVGAVLPGPGLVTHGRRCFRNLNRDEGQLYNLLLENFWEIAKQIHHKLSHVDVVKVVLNDVVKTLLTYFCDLKAANARRDEQPRPILVHACLKDSCDETGHSTDMRVPTNLLVLQLLWLIGARCDIQMTQTPTSLSASLGESITITCQPSQSIDWSLAWYQQKHGEPPKLLIKLADELADGVPSRFSGSKSDSQYSLKISSLQLEDMATYYCQQYSEYPHTVIQVITQTFKEAEVCGLTAPAVLPIGPPTETVSQMLQYIEHNS</sequence>
<proteinExistence type="predicted"/>
<reference evidence="6 7" key="1">
    <citation type="journal article" date="2023" name="bioRxiv">
        <title>Conserved and derived expression patterns and positive selection on dental genes reveal complex evolutionary context of ever-growing rodent molars.</title>
        <authorList>
            <person name="Calamari Z.T."/>
            <person name="Song A."/>
            <person name="Cohen E."/>
            <person name="Akter M."/>
            <person name="Roy R.D."/>
            <person name="Hallikas O."/>
            <person name="Christensen M.M."/>
            <person name="Li P."/>
            <person name="Marangoni P."/>
            <person name="Jernvall J."/>
            <person name="Klein O.D."/>
        </authorList>
    </citation>
    <scope>NUCLEOTIDE SEQUENCE [LARGE SCALE GENOMIC DNA]</scope>
    <source>
        <strain evidence="6">V071</strain>
    </source>
</reference>
<dbReference type="InterPro" id="IPR003599">
    <property type="entry name" value="Ig_sub"/>
</dbReference>